<protein>
    <submittedName>
        <fullName evidence="2">Uncharacterized protein</fullName>
    </submittedName>
</protein>
<name>A0A8K0IYH4_COCNU</name>
<sequence length="199" mass="22535">MLQSDVVSVSLSKSSENPTHGVGKEKTLEGSFDPSNPNLGLNVSATETVTISMKPWKFEQSAHGNTVILNWFLHDVVKGREVFSSKPSKMALLQPRAWFRDRYSSAYRPFTKRGEVIFASDVYGESVRWKVRARASGKKMEWEIKGWIWWTYWPNGQNKKVGVPRITLPSPSESSITSGSMPLTKSKIVLLSRKFVLRQ</sequence>
<dbReference type="EMBL" id="CM017887">
    <property type="protein sequence ID" value="KAG1371515.1"/>
    <property type="molecule type" value="Genomic_DNA"/>
</dbReference>
<proteinExistence type="predicted"/>
<evidence type="ECO:0000313" key="2">
    <source>
        <dbReference type="EMBL" id="KAG1371515.1"/>
    </source>
</evidence>
<dbReference type="AlphaFoldDB" id="A0A8K0IYH4"/>
<gene>
    <name evidence="2" type="ORF">COCNU_16G006090</name>
</gene>
<dbReference type="PANTHER" id="PTHR31439:SF4">
    <property type="entry name" value="NEURONAL PAS DOMAIN PROTEIN"/>
    <property type="match status" value="1"/>
</dbReference>
<accession>A0A8K0IYH4</accession>
<organism evidence="2 3">
    <name type="scientific">Cocos nucifera</name>
    <name type="common">Coconut palm</name>
    <dbReference type="NCBI Taxonomy" id="13894"/>
    <lineage>
        <taxon>Eukaryota</taxon>
        <taxon>Viridiplantae</taxon>
        <taxon>Streptophyta</taxon>
        <taxon>Embryophyta</taxon>
        <taxon>Tracheophyta</taxon>
        <taxon>Spermatophyta</taxon>
        <taxon>Magnoliopsida</taxon>
        <taxon>Liliopsida</taxon>
        <taxon>Arecaceae</taxon>
        <taxon>Arecoideae</taxon>
        <taxon>Cocoseae</taxon>
        <taxon>Attaleinae</taxon>
        <taxon>Cocos</taxon>
    </lineage>
</organism>
<reference evidence="2" key="1">
    <citation type="journal article" date="2017" name="Gigascience">
        <title>The genome draft of coconut (Cocos nucifera).</title>
        <authorList>
            <person name="Xiao Y."/>
            <person name="Xu P."/>
            <person name="Fan H."/>
            <person name="Baudouin L."/>
            <person name="Xia W."/>
            <person name="Bocs S."/>
            <person name="Xu J."/>
            <person name="Li Q."/>
            <person name="Guo A."/>
            <person name="Zhou L."/>
            <person name="Li J."/>
            <person name="Wu Y."/>
            <person name="Ma Z."/>
            <person name="Armero A."/>
            <person name="Issali A.E."/>
            <person name="Liu N."/>
            <person name="Peng M."/>
            <person name="Yang Y."/>
        </authorList>
    </citation>
    <scope>NUCLEOTIDE SEQUENCE</scope>
    <source>
        <tissue evidence="2">Spear leaf of Hainan Tall coconut</tissue>
    </source>
</reference>
<feature type="region of interest" description="Disordered" evidence="1">
    <location>
        <begin position="1"/>
        <end position="35"/>
    </location>
</feature>
<comment type="caution">
    <text evidence="2">The sequence shown here is derived from an EMBL/GenBank/DDBJ whole genome shotgun (WGS) entry which is preliminary data.</text>
</comment>
<dbReference type="Proteomes" id="UP000797356">
    <property type="component" value="Chromosome 16"/>
</dbReference>
<keyword evidence="3" id="KW-1185">Reference proteome</keyword>
<feature type="compositionally biased region" description="Low complexity" evidence="1">
    <location>
        <begin position="1"/>
        <end position="15"/>
    </location>
</feature>
<evidence type="ECO:0000256" key="1">
    <source>
        <dbReference type="SAM" id="MobiDB-lite"/>
    </source>
</evidence>
<dbReference type="OrthoDB" id="724026at2759"/>
<evidence type="ECO:0000313" key="3">
    <source>
        <dbReference type="Proteomes" id="UP000797356"/>
    </source>
</evidence>
<reference evidence="2" key="2">
    <citation type="submission" date="2019-07" db="EMBL/GenBank/DDBJ databases">
        <authorList>
            <person name="Yang Y."/>
            <person name="Bocs S."/>
            <person name="Baudouin L."/>
        </authorList>
    </citation>
    <scope>NUCLEOTIDE SEQUENCE</scope>
    <source>
        <tissue evidence="2">Spear leaf of Hainan Tall coconut</tissue>
    </source>
</reference>
<dbReference type="PANTHER" id="PTHR31439">
    <property type="entry name" value="EXPRESSED PROTEIN"/>
    <property type="match status" value="1"/>
</dbReference>